<reference evidence="3 4" key="1">
    <citation type="submission" date="2018-04" db="EMBL/GenBank/DDBJ databases">
        <title>WGS assembly of Panicum hallii var. hallii HAL2.</title>
        <authorList>
            <person name="Lovell J."/>
            <person name="Jenkins J."/>
            <person name="Lowry D."/>
            <person name="Mamidi S."/>
            <person name="Sreedasyam A."/>
            <person name="Weng X."/>
            <person name="Barry K."/>
            <person name="Bonette J."/>
            <person name="Campitelli B."/>
            <person name="Daum C."/>
            <person name="Gordon S."/>
            <person name="Gould B."/>
            <person name="Lipzen A."/>
            <person name="MacQueen A."/>
            <person name="Palacio-Mejia J."/>
            <person name="Plott C."/>
            <person name="Shakirov E."/>
            <person name="Shu S."/>
            <person name="Yoshinaga Y."/>
            <person name="Zane M."/>
            <person name="Rokhsar D."/>
            <person name="Grimwood J."/>
            <person name="Schmutz J."/>
            <person name="Juenger T."/>
        </authorList>
    </citation>
    <scope>NUCLEOTIDE SEQUENCE [LARGE SCALE GENOMIC DNA]</scope>
    <source>
        <strain evidence="4">cv. HAL2</strain>
    </source>
</reference>
<dbReference type="EMBL" id="CM009754">
    <property type="protein sequence ID" value="PUZ50864.1"/>
    <property type="molecule type" value="Genomic_DNA"/>
</dbReference>
<keyword evidence="2" id="KW-0472">Membrane</keyword>
<keyword evidence="2" id="KW-0812">Transmembrane</keyword>
<gene>
    <name evidence="3" type="ORF">GQ55_6G102200</name>
</gene>
<evidence type="ECO:0000313" key="3">
    <source>
        <dbReference type="EMBL" id="PUZ50864.1"/>
    </source>
</evidence>
<keyword evidence="2" id="KW-1133">Transmembrane helix</keyword>
<dbReference type="Gramene" id="PUZ50864">
    <property type="protein sequence ID" value="PUZ50864"/>
    <property type="gene ID" value="GQ55_6G102200"/>
</dbReference>
<evidence type="ECO:0000256" key="2">
    <source>
        <dbReference type="SAM" id="Phobius"/>
    </source>
</evidence>
<dbReference type="Proteomes" id="UP000244336">
    <property type="component" value="Chromosome 6"/>
</dbReference>
<protein>
    <submittedName>
        <fullName evidence="3">Uncharacterized protein</fullName>
    </submittedName>
</protein>
<name>A0A2T7D5I5_9POAL</name>
<keyword evidence="4" id="KW-1185">Reference proteome</keyword>
<organism evidence="3 4">
    <name type="scientific">Panicum hallii var. hallii</name>
    <dbReference type="NCBI Taxonomy" id="1504633"/>
    <lineage>
        <taxon>Eukaryota</taxon>
        <taxon>Viridiplantae</taxon>
        <taxon>Streptophyta</taxon>
        <taxon>Embryophyta</taxon>
        <taxon>Tracheophyta</taxon>
        <taxon>Spermatophyta</taxon>
        <taxon>Magnoliopsida</taxon>
        <taxon>Liliopsida</taxon>
        <taxon>Poales</taxon>
        <taxon>Poaceae</taxon>
        <taxon>PACMAD clade</taxon>
        <taxon>Panicoideae</taxon>
        <taxon>Panicodae</taxon>
        <taxon>Paniceae</taxon>
        <taxon>Panicinae</taxon>
        <taxon>Panicum</taxon>
        <taxon>Panicum sect. Panicum</taxon>
    </lineage>
</organism>
<sequence>MSTPRSCNASTTSSPSPPPPPHTTPPPQSARSPFLCSLFCISPASTARGGRREDVLHLSNLGGFVMCVFFLPIRGANSET</sequence>
<feature type="transmembrane region" description="Helical" evidence="2">
    <location>
        <begin position="55"/>
        <end position="73"/>
    </location>
</feature>
<accession>A0A2T7D5I5</accession>
<feature type="compositionally biased region" description="Pro residues" evidence="1">
    <location>
        <begin position="15"/>
        <end position="28"/>
    </location>
</feature>
<feature type="region of interest" description="Disordered" evidence="1">
    <location>
        <begin position="1"/>
        <end position="30"/>
    </location>
</feature>
<dbReference type="AlphaFoldDB" id="A0A2T7D5I5"/>
<evidence type="ECO:0000313" key="4">
    <source>
        <dbReference type="Proteomes" id="UP000244336"/>
    </source>
</evidence>
<proteinExistence type="predicted"/>
<evidence type="ECO:0000256" key="1">
    <source>
        <dbReference type="SAM" id="MobiDB-lite"/>
    </source>
</evidence>